<accession>A0A5C5X6G3</accession>
<feature type="transmembrane region" description="Helical" evidence="1">
    <location>
        <begin position="121"/>
        <end position="141"/>
    </location>
</feature>
<sequence>MRDSKIPSFPLTFPLKILLILAELGILFGFGLAASVEPDPRGYGTHQQFGLPPCTIQTLFGVNCPSCGGTTSVSNFVRGRWITSAKANLAVFLLSLVCLAFLPWAMISLRSGTLFRVEDPTKLALFLMIVITSVALLQWTARLISS</sequence>
<keyword evidence="1" id="KW-0472">Membrane</keyword>
<feature type="transmembrane region" description="Helical" evidence="1">
    <location>
        <begin position="12"/>
        <end position="34"/>
    </location>
</feature>
<evidence type="ECO:0008006" key="4">
    <source>
        <dbReference type="Google" id="ProtNLM"/>
    </source>
</evidence>
<dbReference type="AlphaFoldDB" id="A0A5C5X6G3"/>
<dbReference type="InterPro" id="IPR021215">
    <property type="entry name" value="DUF2752"/>
</dbReference>
<gene>
    <name evidence="2" type="ORF">KOR42_12990</name>
</gene>
<organism evidence="2 3">
    <name type="scientific">Thalassoglobus neptunius</name>
    <dbReference type="NCBI Taxonomy" id="1938619"/>
    <lineage>
        <taxon>Bacteria</taxon>
        <taxon>Pseudomonadati</taxon>
        <taxon>Planctomycetota</taxon>
        <taxon>Planctomycetia</taxon>
        <taxon>Planctomycetales</taxon>
        <taxon>Planctomycetaceae</taxon>
        <taxon>Thalassoglobus</taxon>
    </lineage>
</organism>
<keyword evidence="1" id="KW-0812">Transmembrane</keyword>
<evidence type="ECO:0000256" key="1">
    <source>
        <dbReference type="SAM" id="Phobius"/>
    </source>
</evidence>
<comment type="caution">
    <text evidence="2">The sequence shown here is derived from an EMBL/GenBank/DDBJ whole genome shotgun (WGS) entry which is preliminary data.</text>
</comment>
<dbReference type="EMBL" id="SIHI01000001">
    <property type="protein sequence ID" value="TWT57931.1"/>
    <property type="molecule type" value="Genomic_DNA"/>
</dbReference>
<evidence type="ECO:0000313" key="2">
    <source>
        <dbReference type="EMBL" id="TWT57931.1"/>
    </source>
</evidence>
<protein>
    <recommendedName>
        <fullName evidence="4">DUF2752 domain-containing protein</fullName>
    </recommendedName>
</protein>
<reference evidence="2 3" key="1">
    <citation type="submission" date="2019-02" db="EMBL/GenBank/DDBJ databases">
        <title>Deep-cultivation of Planctomycetes and their phenomic and genomic characterization uncovers novel biology.</title>
        <authorList>
            <person name="Wiegand S."/>
            <person name="Jogler M."/>
            <person name="Boedeker C."/>
            <person name="Pinto D."/>
            <person name="Vollmers J."/>
            <person name="Rivas-Marin E."/>
            <person name="Kohn T."/>
            <person name="Peeters S.H."/>
            <person name="Heuer A."/>
            <person name="Rast P."/>
            <person name="Oberbeckmann S."/>
            <person name="Bunk B."/>
            <person name="Jeske O."/>
            <person name="Meyerdierks A."/>
            <person name="Storesund J.E."/>
            <person name="Kallscheuer N."/>
            <person name="Luecker S."/>
            <person name="Lage O.M."/>
            <person name="Pohl T."/>
            <person name="Merkel B.J."/>
            <person name="Hornburger P."/>
            <person name="Mueller R.-W."/>
            <person name="Bruemmer F."/>
            <person name="Labrenz M."/>
            <person name="Spormann A.M."/>
            <person name="Op Den Camp H."/>
            <person name="Overmann J."/>
            <person name="Amann R."/>
            <person name="Jetten M.S.M."/>
            <person name="Mascher T."/>
            <person name="Medema M.H."/>
            <person name="Devos D.P."/>
            <person name="Kaster A.-K."/>
            <person name="Ovreas L."/>
            <person name="Rohde M."/>
            <person name="Galperin M.Y."/>
            <person name="Jogler C."/>
        </authorList>
    </citation>
    <scope>NUCLEOTIDE SEQUENCE [LARGE SCALE GENOMIC DNA]</scope>
    <source>
        <strain evidence="2 3">KOR42</strain>
    </source>
</reference>
<evidence type="ECO:0000313" key="3">
    <source>
        <dbReference type="Proteomes" id="UP000317243"/>
    </source>
</evidence>
<proteinExistence type="predicted"/>
<dbReference type="Proteomes" id="UP000317243">
    <property type="component" value="Unassembled WGS sequence"/>
</dbReference>
<keyword evidence="1" id="KW-1133">Transmembrane helix</keyword>
<feature type="transmembrane region" description="Helical" evidence="1">
    <location>
        <begin position="89"/>
        <end position="109"/>
    </location>
</feature>
<dbReference type="Pfam" id="PF10825">
    <property type="entry name" value="DUF2752"/>
    <property type="match status" value="1"/>
</dbReference>
<keyword evidence="3" id="KW-1185">Reference proteome</keyword>
<name>A0A5C5X6G3_9PLAN</name>